<dbReference type="SMART" id="SM00320">
    <property type="entry name" value="WD40"/>
    <property type="match status" value="5"/>
</dbReference>
<evidence type="ECO:0000313" key="7">
    <source>
        <dbReference type="Proteomes" id="UP001603857"/>
    </source>
</evidence>
<dbReference type="PROSITE" id="PS00678">
    <property type="entry name" value="WD_REPEATS_1"/>
    <property type="match status" value="1"/>
</dbReference>
<evidence type="ECO:0008006" key="8">
    <source>
        <dbReference type="Google" id="ProtNLM"/>
    </source>
</evidence>
<dbReference type="PRINTS" id="PR00320">
    <property type="entry name" value="GPROTEINBRPT"/>
</dbReference>
<feature type="region of interest" description="Disordered" evidence="5">
    <location>
        <begin position="307"/>
        <end position="344"/>
    </location>
</feature>
<feature type="repeat" description="WD" evidence="4">
    <location>
        <begin position="28"/>
        <end position="67"/>
    </location>
</feature>
<evidence type="ECO:0000256" key="3">
    <source>
        <dbReference type="ARBA" id="ARBA00022737"/>
    </source>
</evidence>
<dbReference type="Pfam" id="PF00400">
    <property type="entry name" value="WD40"/>
    <property type="match status" value="3"/>
</dbReference>
<dbReference type="EMBL" id="JBGMDY010000007">
    <property type="protein sequence ID" value="KAL2327455.1"/>
    <property type="molecule type" value="Genomic_DNA"/>
</dbReference>
<evidence type="ECO:0000256" key="1">
    <source>
        <dbReference type="ARBA" id="ARBA00022517"/>
    </source>
</evidence>
<dbReference type="InterPro" id="IPR036322">
    <property type="entry name" value="WD40_repeat_dom_sf"/>
</dbReference>
<dbReference type="PANTHER" id="PTHR44675">
    <property type="entry name" value="PAK1 INTERACTING PROTEIN 1"/>
    <property type="match status" value="1"/>
</dbReference>
<reference evidence="6 7" key="1">
    <citation type="submission" date="2024-08" db="EMBL/GenBank/DDBJ databases">
        <title>Insights into the chromosomal genome structure of Flemingia macrophylla.</title>
        <authorList>
            <person name="Ding Y."/>
            <person name="Zhao Y."/>
            <person name="Bi W."/>
            <person name="Wu M."/>
            <person name="Zhao G."/>
            <person name="Gong Y."/>
            <person name="Li W."/>
            <person name="Zhang P."/>
        </authorList>
    </citation>
    <scope>NUCLEOTIDE SEQUENCE [LARGE SCALE GENOMIC DNA]</scope>
    <source>
        <strain evidence="6">DYQJB</strain>
        <tissue evidence="6">Leaf</tissue>
    </source>
</reference>
<name>A0ABD1LX04_9FABA</name>
<accession>A0ABD1LX04</accession>
<dbReference type="AlphaFoldDB" id="A0ABD1LX04"/>
<keyword evidence="3" id="KW-0677">Repeat</keyword>
<dbReference type="PANTHER" id="PTHR44675:SF1">
    <property type="entry name" value="P21-ACTIVATED PROTEIN KINASE-INTERACTING PROTEIN 1"/>
    <property type="match status" value="1"/>
</dbReference>
<keyword evidence="1" id="KW-0690">Ribosome biogenesis</keyword>
<gene>
    <name evidence="6" type="ORF">Fmac_020882</name>
</gene>
<dbReference type="SUPFAM" id="SSF50978">
    <property type="entry name" value="WD40 repeat-like"/>
    <property type="match status" value="1"/>
</dbReference>
<feature type="repeat" description="WD" evidence="4">
    <location>
        <begin position="265"/>
        <end position="281"/>
    </location>
</feature>
<evidence type="ECO:0000313" key="6">
    <source>
        <dbReference type="EMBL" id="KAL2327455.1"/>
    </source>
</evidence>
<evidence type="ECO:0000256" key="2">
    <source>
        <dbReference type="ARBA" id="ARBA00022574"/>
    </source>
</evidence>
<dbReference type="GO" id="GO:0042254">
    <property type="term" value="P:ribosome biogenesis"/>
    <property type="evidence" value="ECO:0007669"/>
    <property type="project" value="UniProtKB-KW"/>
</dbReference>
<dbReference type="InterPro" id="IPR020472">
    <property type="entry name" value="WD40_PAC1"/>
</dbReference>
<dbReference type="Proteomes" id="UP001603857">
    <property type="component" value="Unassembled WGS sequence"/>
</dbReference>
<dbReference type="Gene3D" id="2.130.10.10">
    <property type="entry name" value="YVTN repeat-like/Quinoprotein amine dehydrogenase"/>
    <property type="match status" value="2"/>
</dbReference>
<dbReference type="InterPro" id="IPR015943">
    <property type="entry name" value="WD40/YVTN_repeat-like_dom_sf"/>
</dbReference>
<feature type="compositionally biased region" description="Basic residues" evidence="5">
    <location>
        <begin position="307"/>
        <end position="326"/>
    </location>
</feature>
<evidence type="ECO:0000256" key="5">
    <source>
        <dbReference type="SAM" id="MobiDB-lite"/>
    </source>
</evidence>
<keyword evidence="2 4" id="KW-0853">WD repeat</keyword>
<comment type="caution">
    <text evidence="6">The sequence shown here is derived from an EMBL/GenBank/DDBJ whole genome shotgun (WGS) entry which is preliminary data.</text>
</comment>
<evidence type="ECO:0000256" key="4">
    <source>
        <dbReference type="PROSITE-ProRule" id="PRU00221"/>
    </source>
</evidence>
<dbReference type="PROSITE" id="PS50082">
    <property type="entry name" value="WD_REPEATS_2"/>
    <property type="match status" value="2"/>
</dbReference>
<dbReference type="InterPro" id="IPR001680">
    <property type="entry name" value="WD40_rpt"/>
</dbReference>
<organism evidence="6 7">
    <name type="scientific">Flemingia macrophylla</name>
    <dbReference type="NCBI Taxonomy" id="520843"/>
    <lineage>
        <taxon>Eukaryota</taxon>
        <taxon>Viridiplantae</taxon>
        <taxon>Streptophyta</taxon>
        <taxon>Embryophyta</taxon>
        <taxon>Tracheophyta</taxon>
        <taxon>Spermatophyta</taxon>
        <taxon>Magnoliopsida</taxon>
        <taxon>eudicotyledons</taxon>
        <taxon>Gunneridae</taxon>
        <taxon>Pentapetalae</taxon>
        <taxon>rosids</taxon>
        <taxon>fabids</taxon>
        <taxon>Fabales</taxon>
        <taxon>Fabaceae</taxon>
        <taxon>Papilionoideae</taxon>
        <taxon>50 kb inversion clade</taxon>
        <taxon>NPAAA clade</taxon>
        <taxon>indigoferoid/millettioid clade</taxon>
        <taxon>Phaseoleae</taxon>
        <taxon>Flemingia</taxon>
    </lineage>
</organism>
<proteinExistence type="predicted"/>
<protein>
    <recommendedName>
        <fullName evidence="8">P21-activated protein kinase-interacting protein 1-like</fullName>
    </recommendedName>
</protein>
<dbReference type="InterPro" id="IPR019775">
    <property type="entry name" value="WD40_repeat_CS"/>
</dbReference>
<sequence length="344" mass="37183">MSLVAGSYEKFMWGFSLHSQSLIPLFSYPSHLSPIKTVAASASVVASGADDDTIHLYDLSSASSLGPLHHHSATVTALSFYATPGLPFPRNLISADAAGNLSIFDADGFVHLKTLSVHRAAVNDLALHPSGERALTVSHDQCLAVVNLVRGRRNFCCRLGMEATLVKFDASGDRFFMAVKDKVSVHQTEDARLLFELECPKNVLCAAPAKNGLLYTGGEDRNVTAWDIKSGKVAYCLEEAHTARVKGIAVLTDSDGAKGDDDPYLVASASSDGVIRVWDVRMTAKEKPMAEYNTRSRLTCLAGSSMKFKRQHPQAGKIKSKVGKRQRLQDGKSKSNVEVQTTEG</sequence>
<dbReference type="InterPro" id="IPR051959">
    <property type="entry name" value="PAK1-Kinase_Regulator"/>
</dbReference>
<keyword evidence="7" id="KW-1185">Reference proteome</keyword>